<dbReference type="SUPFAM" id="SSF75420">
    <property type="entry name" value="YhbC-like, N-terminal domain"/>
    <property type="match status" value="1"/>
</dbReference>
<protein>
    <recommendedName>
        <fullName evidence="3">Ribosome maturation factor RimP</fullName>
    </recommendedName>
</protein>
<dbReference type="Pfam" id="PF02576">
    <property type="entry name" value="RimP_N"/>
    <property type="match status" value="1"/>
</dbReference>
<feature type="domain" description="Ribosome maturation factor RimP N-terminal" evidence="4">
    <location>
        <begin position="11"/>
        <end position="84"/>
    </location>
</feature>
<dbReference type="PANTHER" id="PTHR33867:SF1">
    <property type="entry name" value="RIBOSOME MATURATION FACTOR RIMP"/>
    <property type="match status" value="1"/>
</dbReference>
<comment type="function">
    <text evidence="3">Required for maturation of 30S ribosomal subunits.</text>
</comment>
<dbReference type="GO" id="GO:0000028">
    <property type="term" value="P:ribosomal small subunit assembly"/>
    <property type="evidence" value="ECO:0007669"/>
    <property type="project" value="TreeGrafter"/>
</dbReference>
<comment type="caution">
    <text evidence="6">The sequence shown here is derived from an EMBL/GenBank/DDBJ whole genome shotgun (WGS) entry which is preliminary data.</text>
</comment>
<dbReference type="CDD" id="cd01734">
    <property type="entry name" value="YlxS_C"/>
    <property type="match status" value="1"/>
</dbReference>
<dbReference type="FunFam" id="3.30.300.70:FF:000001">
    <property type="entry name" value="Ribosome maturation factor RimP"/>
    <property type="match status" value="1"/>
</dbReference>
<organism evidence="6 8">
    <name type="scientific">Tamilnaduibacter salinus</name>
    <dbReference type="NCBI Taxonomy" id="1484056"/>
    <lineage>
        <taxon>Bacteria</taxon>
        <taxon>Pseudomonadati</taxon>
        <taxon>Pseudomonadota</taxon>
        <taxon>Gammaproteobacteria</taxon>
        <taxon>Pseudomonadales</taxon>
        <taxon>Marinobacteraceae</taxon>
        <taxon>Tamilnaduibacter</taxon>
    </lineage>
</organism>
<dbReference type="OrthoDB" id="9805006at2"/>
<feature type="domain" description="Ribosome maturation factor RimP C-terminal" evidence="5">
    <location>
        <begin position="87"/>
        <end position="152"/>
    </location>
</feature>
<evidence type="ECO:0000256" key="3">
    <source>
        <dbReference type="HAMAP-Rule" id="MF_01077"/>
    </source>
</evidence>
<dbReference type="GO" id="GO:0005829">
    <property type="term" value="C:cytosol"/>
    <property type="evidence" value="ECO:0007669"/>
    <property type="project" value="TreeGrafter"/>
</dbReference>
<evidence type="ECO:0000259" key="5">
    <source>
        <dbReference type="Pfam" id="PF17384"/>
    </source>
</evidence>
<dbReference type="InterPro" id="IPR003728">
    <property type="entry name" value="Ribosome_maturation_RimP"/>
</dbReference>
<dbReference type="Gene3D" id="3.30.300.70">
    <property type="entry name" value="RimP-like superfamily, N-terminal"/>
    <property type="match status" value="1"/>
</dbReference>
<dbReference type="PANTHER" id="PTHR33867">
    <property type="entry name" value="RIBOSOME MATURATION FACTOR RIMP"/>
    <property type="match status" value="1"/>
</dbReference>
<sequence length="153" mass="17515">MSAKLQKLESILTPVIEGLGFECWGIDYRSQGRHSVLRVFIEDAENGVSVDDCERVSRQISSVLDVEDPIRNEYTLEVSSPGMDRPLFYPHQYEAWAGHRIRLRLRMAFEGRRKFEGRLCGLEDGDVVVQVDDEELVLPFDSIEKANIVPVFD</sequence>
<dbReference type="NCBIfam" id="NF000927">
    <property type="entry name" value="PRK00092.1-1"/>
    <property type="match status" value="1"/>
</dbReference>
<evidence type="ECO:0000256" key="1">
    <source>
        <dbReference type="ARBA" id="ARBA00022490"/>
    </source>
</evidence>
<evidence type="ECO:0000256" key="2">
    <source>
        <dbReference type="ARBA" id="ARBA00022517"/>
    </source>
</evidence>
<dbReference type="RefSeq" id="WP_095610149.1">
    <property type="nucleotide sequence ID" value="NZ_NMPM01000014.1"/>
</dbReference>
<reference evidence="7 9" key="2">
    <citation type="submission" date="2018-04" db="EMBL/GenBank/DDBJ databases">
        <title>Genomic Encyclopedia of Type Strains, Phase IV (KMG-IV): sequencing the most valuable type-strain genomes for metagenomic binning, comparative biology and taxonomic classification.</title>
        <authorList>
            <person name="Goeker M."/>
        </authorList>
    </citation>
    <scope>NUCLEOTIDE SEQUENCE [LARGE SCALE GENOMIC DNA]</scope>
    <source>
        <strain evidence="7 9">DSM 28688</strain>
    </source>
</reference>
<evidence type="ECO:0000313" key="9">
    <source>
        <dbReference type="Proteomes" id="UP000245887"/>
    </source>
</evidence>
<evidence type="ECO:0000313" key="8">
    <source>
        <dbReference type="Proteomes" id="UP000218332"/>
    </source>
</evidence>
<comment type="subcellular location">
    <subcellularLocation>
        <location evidence="3">Cytoplasm</location>
    </subcellularLocation>
</comment>
<dbReference type="Gene3D" id="2.30.30.180">
    <property type="entry name" value="Ribosome maturation factor RimP, C-terminal domain"/>
    <property type="match status" value="1"/>
</dbReference>
<name>A0A2A2I687_9GAMM</name>
<dbReference type="Proteomes" id="UP000218332">
    <property type="component" value="Unassembled WGS sequence"/>
</dbReference>
<dbReference type="AlphaFoldDB" id="A0A2A2I687"/>
<dbReference type="SUPFAM" id="SSF74942">
    <property type="entry name" value="YhbC-like, C-terminal domain"/>
    <property type="match status" value="1"/>
</dbReference>
<keyword evidence="2 3" id="KW-0690">Ribosome biogenesis</keyword>
<keyword evidence="1 3" id="KW-0963">Cytoplasm</keyword>
<dbReference type="Pfam" id="PF17384">
    <property type="entry name" value="DUF150_C"/>
    <property type="match status" value="1"/>
</dbReference>
<evidence type="ECO:0000313" key="7">
    <source>
        <dbReference type="EMBL" id="PVY75944.1"/>
    </source>
</evidence>
<accession>A0A2A2I687</accession>
<dbReference type="InterPro" id="IPR036847">
    <property type="entry name" value="RimP_C_sf"/>
</dbReference>
<dbReference type="InterPro" id="IPR028998">
    <property type="entry name" value="RimP_C"/>
</dbReference>
<evidence type="ECO:0000259" key="4">
    <source>
        <dbReference type="Pfam" id="PF02576"/>
    </source>
</evidence>
<gene>
    <name evidence="3" type="primary">rimP</name>
    <name evidence="7" type="ORF">C8D92_106205</name>
    <name evidence="6" type="ORF">CF392_03840</name>
</gene>
<dbReference type="EMBL" id="QEKQ01000006">
    <property type="protein sequence ID" value="PVY75944.1"/>
    <property type="molecule type" value="Genomic_DNA"/>
</dbReference>
<dbReference type="InterPro" id="IPR028989">
    <property type="entry name" value="RimP_N"/>
</dbReference>
<proteinExistence type="inferred from homology"/>
<dbReference type="InterPro" id="IPR035956">
    <property type="entry name" value="RimP_N_sf"/>
</dbReference>
<dbReference type="HAMAP" id="MF_01077">
    <property type="entry name" value="RimP"/>
    <property type="match status" value="1"/>
</dbReference>
<comment type="similarity">
    <text evidence="3">Belongs to the RimP family.</text>
</comment>
<keyword evidence="8" id="KW-1185">Reference proteome</keyword>
<dbReference type="GO" id="GO:0006412">
    <property type="term" value="P:translation"/>
    <property type="evidence" value="ECO:0007669"/>
    <property type="project" value="TreeGrafter"/>
</dbReference>
<dbReference type="EMBL" id="NMPM01000014">
    <property type="protein sequence ID" value="PAV26816.1"/>
    <property type="molecule type" value="Genomic_DNA"/>
</dbReference>
<dbReference type="Proteomes" id="UP000245887">
    <property type="component" value="Unassembled WGS sequence"/>
</dbReference>
<reference evidence="6 8" key="1">
    <citation type="submission" date="2017-07" db="EMBL/GenBank/DDBJ databases">
        <title>Tamlnaduibacter salinus (Mi-7) genome sequencing.</title>
        <authorList>
            <person name="Verma A."/>
            <person name="Krishnamurthi S."/>
        </authorList>
    </citation>
    <scope>NUCLEOTIDE SEQUENCE [LARGE SCALE GENOMIC DNA]</scope>
    <source>
        <strain evidence="6 8">Mi-7</strain>
    </source>
</reference>
<evidence type="ECO:0000313" key="6">
    <source>
        <dbReference type="EMBL" id="PAV26816.1"/>
    </source>
</evidence>